<accession>A0A919P7D7</accession>
<keyword evidence="1" id="KW-1133">Transmembrane helix</keyword>
<keyword evidence="1" id="KW-0812">Transmembrane</keyword>
<evidence type="ECO:0000256" key="1">
    <source>
        <dbReference type="SAM" id="Phobius"/>
    </source>
</evidence>
<comment type="caution">
    <text evidence="2">The sequence shown here is derived from an EMBL/GenBank/DDBJ whole genome shotgun (WGS) entry which is preliminary data.</text>
</comment>
<dbReference type="Proteomes" id="UP000642125">
    <property type="component" value="Unassembled WGS sequence"/>
</dbReference>
<evidence type="ECO:0000313" key="3">
    <source>
        <dbReference type="Proteomes" id="UP000642125"/>
    </source>
</evidence>
<organism evidence="2 3">
    <name type="scientific">Cellulomonas pakistanensis</name>
    <dbReference type="NCBI Taxonomy" id="992287"/>
    <lineage>
        <taxon>Bacteria</taxon>
        <taxon>Bacillati</taxon>
        <taxon>Actinomycetota</taxon>
        <taxon>Actinomycetes</taxon>
        <taxon>Micrococcales</taxon>
        <taxon>Cellulomonadaceae</taxon>
        <taxon>Cellulomonas</taxon>
    </lineage>
</organism>
<dbReference type="AlphaFoldDB" id="A0A919P7D7"/>
<gene>
    <name evidence="2" type="ORF">Cpa01nite_08320</name>
</gene>
<dbReference type="EMBL" id="BONO01000004">
    <property type="protein sequence ID" value="GIG35451.1"/>
    <property type="molecule type" value="Genomic_DNA"/>
</dbReference>
<protein>
    <submittedName>
        <fullName evidence="2">Uncharacterized protein</fullName>
    </submittedName>
</protein>
<proteinExistence type="predicted"/>
<evidence type="ECO:0000313" key="2">
    <source>
        <dbReference type="EMBL" id="GIG35451.1"/>
    </source>
</evidence>
<reference evidence="2" key="1">
    <citation type="submission" date="2021-01" db="EMBL/GenBank/DDBJ databases">
        <title>Whole genome shotgun sequence of Cellulomonas pakistanensis NBRC 110800.</title>
        <authorList>
            <person name="Komaki H."/>
            <person name="Tamura T."/>
        </authorList>
    </citation>
    <scope>NUCLEOTIDE SEQUENCE</scope>
    <source>
        <strain evidence="2">NBRC 110800</strain>
    </source>
</reference>
<dbReference type="RefSeq" id="WP_203667489.1">
    <property type="nucleotide sequence ID" value="NZ_BONO01000004.1"/>
</dbReference>
<sequence length="157" mass="14928">MSVVTTPAPAVAHEAAAPRRTVRRKVVALTVAGLGIAGLGLASAAQLNLTAGALGAGTTVVASCDSDGVAVAFTNAFAASAKGYTVTEVKLNGVAAGCAGQTVKVDLLNTDPADASAGTSLGQLTGTVAQGGGTVTLAVPSTVKAADVKGVAVVIAS</sequence>
<feature type="transmembrane region" description="Helical" evidence="1">
    <location>
        <begin position="26"/>
        <end position="45"/>
    </location>
</feature>
<keyword evidence="1" id="KW-0472">Membrane</keyword>
<name>A0A919P7D7_9CELL</name>
<keyword evidence="3" id="KW-1185">Reference proteome</keyword>